<protein>
    <submittedName>
        <fullName evidence="1">Uncharacterized protein</fullName>
    </submittedName>
</protein>
<evidence type="ECO:0000313" key="1">
    <source>
        <dbReference type="EMBL" id="VTP61985.1"/>
    </source>
</evidence>
<name>A0A4U9HE82_SERRU</name>
<gene>
    <name evidence="1" type="ORF">NCTC12971_02405</name>
</gene>
<reference evidence="1 2" key="1">
    <citation type="submission" date="2019-05" db="EMBL/GenBank/DDBJ databases">
        <authorList>
            <consortium name="Pathogen Informatics"/>
        </authorList>
    </citation>
    <scope>NUCLEOTIDE SEQUENCE [LARGE SCALE GENOMIC DNA]</scope>
    <source>
        <strain evidence="1 2">NCTC12971</strain>
    </source>
</reference>
<organism evidence="1 2">
    <name type="scientific">Serratia rubidaea</name>
    <name type="common">Serratia marinorubra</name>
    <dbReference type="NCBI Taxonomy" id="61652"/>
    <lineage>
        <taxon>Bacteria</taxon>
        <taxon>Pseudomonadati</taxon>
        <taxon>Pseudomonadota</taxon>
        <taxon>Gammaproteobacteria</taxon>
        <taxon>Enterobacterales</taxon>
        <taxon>Yersiniaceae</taxon>
        <taxon>Serratia</taxon>
    </lineage>
</organism>
<dbReference type="AlphaFoldDB" id="A0A4U9HE82"/>
<sequence length="75" mass="8433">MCPSNYPAGVSLRQRFLRQALATQYPLTLTDTSGQRVTLKQEPKRVVVQDGRDILTLALLDRADPFSAWWPGITC</sequence>
<accession>A0A4U9HE82</accession>
<dbReference type="EMBL" id="LR590463">
    <property type="protein sequence ID" value="VTP61985.1"/>
    <property type="molecule type" value="Genomic_DNA"/>
</dbReference>
<dbReference type="Proteomes" id="UP000307968">
    <property type="component" value="Chromosome"/>
</dbReference>
<evidence type="ECO:0000313" key="2">
    <source>
        <dbReference type="Proteomes" id="UP000307968"/>
    </source>
</evidence>
<dbReference type="Gene3D" id="3.40.50.1980">
    <property type="entry name" value="Nitrogenase molybdenum iron protein domain"/>
    <property type="match status" value="1"/>
</dbReference>
<proteinExistence type="predicted"/>